<keyword evidence="2" id="KW-0378">Hydrolase</keyword>
<dbReference type="Pfam" id="PF13392">
    <property type="entry name" value="HNH_3"/>
    <property type="match status" value="1"/>
</dbReference>
<organism evidence="2 3">
    <name type="scientific">Desulfosporosinus fructosivorans</name>
    <dbReference type="NCBI Taxonomy" id="2018669"/>
    <lineage>
        <taxon>Bacteria</taxon>
        <taxon>Bacillati</taxon>
        <taxon>Bacillota</taxon>
        <taxon>Clostridia</taxon>
        <taxon>Eubacteriales</taxon>
        <taxon>Desulfitobacteriaceae</taxon>
        <taxon>Desulfosporosinus</taxon>
    </lineage>
</organism>
<dbReference type="Gene3D" id="3.90.75.20">
    <property type="match status" value="1"/>
</dbReference>
<dbReference type="EMBL" id="SPQQ01000006">
    <property type="protein sequence ID" value="TGE37084.1"/>
    <property type="molecule type" value="Genomic_DNA"/>
</dbReference>
<comment type="caution">
    <text evidence="2">The sequence shown here is derived from an EMBL/GenBank/DDBJ whole genome shotgun (WGS) entry which is preliminary data.</text>
</comment>
<reference evidence="2 3" key="1">
    <citation type="submission" date="2019-03" db="EMBL/GenBank/DDBJ databases">
        <title>Draft Genome Sequence of Desulfosporosinus fructosivorans Strain 63.6F, Isolated from Marine Sediment in the Baltic Sea.</title>
        <authorList>
            <person name="Hausmann B."/>
            <person name="Vandieken V."/>
            <person name="Pjevac P."/>
            <person name="Schreck K."/>
            <person name="Herbold C.W."/>
            <person name="Loy A."/>
        </authorList>
    </citation>
    <scope>NUCLEOTIDE SEQUENCE [LARGE SCALE GENOMIC DNA]</scope>
    <source>
        <strain evidence="2 3">63.6F</strain>
    </source>
</reference>
<dbReference type="AlphaFoldDB" id="A0A4Z0R3C2"/>
<gene>
    <name evidence="2" type="ORF">E4K67_17335</name>
</gene>
<dbReference type="SUPFAM" id="SSF54060">
    <property type="entry name" value="His-Me finger endonucleases"/>
    <property type="match status" value="1"/>
</dbReference>
<accession>A0A4Z0R3C2</accession>
<proteinExistence type="predicted"/>
<protein>
    <submittedName>
        <fullName evidence="2">HNH endonuclease</fullName>
    </submittedName>
</protein>
<keyword evidence="3" id="KW-1185">Reference proteome</keyword>
<dbReference type="InterPro" id="IPR003615">
    <property type="entry name" value="HNH_nuc"/>
</dbReference>
<dbReference type="Proteomes" id="UP000298460">
    <property type="component" value="Unassembled WGS sequence"/>
</dbReference>
<name>A0A4Z0R3C2_9FIRM</name>
<evidence type="ECO:0000313" key="2">
    <source>
        <dbReference type="EMBL" id="TGE37084.1"/>
    </source>
</evidence>
<keyword evidence="2" id="KW-0255">Endonuclease</keyword>
<evidence type="ECO:0000313" key="3">
    <source>
        <dbReference type="Proteomes" id="UP000298460"/>
    </source>
</evidence>
<evidence type="ECO:0000259" key="1">
    <source>
        <dbReference type="Pfam" id="PF13392"/>
    </source>
</evidence>
<sequence length="174" mass="19978">MADMLNKVFDTKYTKGQMKAIYARFKLNSGRTGRFRKGNAPVNKGKKGYSYPGMVATQFKKGNIPRNWWPVGTERLRADGYVWKKVAGPNKWREKHVLIWEAANGPRPKKHVVLFGDGNRQNFEPDNLILVSQKQLVRLNQKHLIQNDAGLTRTGIIIADIHNRIGERRKAGRR</sequence>
<dbReference type="GO" id="GO:0004519">
    <property type="term" value="F:endonuclease activity"/>
    <property type="evidence" value="ECO:0007669"/>
    <property type="project" value="UniProtKB-KW"/>
</dbReference>
<dbReference type="OrthoDB" id="6638408at2"/>
<keyword evidence="2" id="KW-0540">Nuclease</keyword>
<feature type="domain" description="HNH nuclease" evidence="1">
    <location>
        <begin position="95"/>
        <end position="137"/>
    </location>
</feature>
<dbReference type="InterPro" id="IPR044925">
    <property type="entry name" value="His-Me_finger_sf"/>
</dbReference>